<proteinExistence type="predicted"/>
<protein>
    <submittedName>
        <fullName evidence="1">36614_t:CDS:1</fullName>
    </submittedName>
</protein>
<keyword evidence="2" id="KW-1185">Reference proteome</keyword>
<gene>
    <name evidence="1" type="ORF">GMARGA_LOCUS32362</name>
</gene>
<organism evidence="1 2">
    <name type="scientific">Gigaspora margarita</name>
    <dbReference type="NCBI Taxonomy" id="4874"/>
    <lineage>
        <taxon>Eukaryota</taxon>
        <taxon>Fungi</taxon>
        <taxon>Fungi incertae sedis</taxon>
        <taxon>Mucoromycota</taxon>
        <taxon>Glomeromycotina</taxon>
        <taxon>Glomeromycetes</taxon>
        <taxon>Diversisporales</taxon>
        <taxon>Gigasporaceae</taxon>
        <taxon>Gigaspora</taxon>
    </lineage>
</organism>
<name>A0ABN7WL46_GIGMA</name>
<accession>A0ABN7WL46</accession>
<feature type="non-terminal residue" evidence="1">
    <location>
        <position position="93"/>
    </location>
</feature>
<reference evidence="1 2" key="1">
    <citation type="submission" date="2021-06" db="EMBL/GenBank/DDBJ databases">
        <authorList>
            <person name="Kallberg Y."/>
            <person name="Tangrot J."/>
            <person name="Rosling A."/>
        </authorList>
    </citation>
    <scope>NUCLEOTIDE SEQUENCE [LARGE SCALE GENOMIC DNA]</scope>
    <source>
        <strain evidence="1 2">120-4 pot B 10/14</strain>
    </source>
</reference>
<evidence type="ECO:0000313" key="2">
    <source>
        <dbReference type="Proteomes" id="UP000789901"/>
    </source>
</evidence>
<comment type="caution">
    <text evidence="1">The sequence shown here is derived from an EMBL/GenBank/DDBJ whole genome shotgun (WGS) entry which is preliminary data.</text>
</comment>
<dbReference type="EMBL" id="CAJVQB010050672">
    <property type="protein sequence ID" value="CAG8835032.1"/>
    <property type="molecule type" value="Genomic_DNA"/>
</dbReference>
<sequence>MNFAPQIIDQGAELARKCELKEKLYSALRSKPEINDLSEKLLTKYLEQEKELQQLFSYFIRKKNIQKKNIIALQIKDQGAGKNLVDEPRSYSK</sequence>
<evidence type="ECO:0000313" key="1">
    <source>
        <dbReference type="EMBL" id="CAG8835032.1"/>
    </source>
</evidence>
<dbReference type="Proteomes" id="UP000789901">
    <property type="component" value="Unassembled WGS sequence"/>
</dbReference>